<protein>
    <submittedName>
        <fullName evidence="1">Uncharacterized protein</fullName>
    </submittedName>
</protein>
<dbReference type="AlphaFoldDB" id="A0A1B6NTW5"/>
<gene>
    <name evidence="1" type="ORF">MGSAQ_001589</name>
</gene>
<reference evidence="1" key="1">
    <citation type="submission" date="2013-11" db="EMBL/GenBank/DDBJ databases">
        <title>Microbial diversity, functional groups and degradation webs in Northern and Southern Mediterranean and Red Sea marine crude oil polluted sites.</title>
        <authorList>
            <person name="Daffonchio D."/>
            <person name="Mapelli F."/>
            <person name="Ferrer M."/>
            <person name="Richter M."/>
            <person name="Cherif A."/>
            <person name="Malkawi H.I."/>
            <person name="Yakimov M.M."/>
            <person name="Abdel-Fattah Y.R."/>
            <person name="Blaghen M."/>
            <person name="Golyshin P.N."/>
            <person name="Kalogerakis N."/>
            <person name="Boon N."/>
            <person name="Magagnini M."/>
            <person name="Fava F."/>
        </authorList>
    </citation>
    <scope>NUCLEOTIDE SEQUENCE</scope>
</reference>
<comment type="caution">
    <text evidence="1">The sequence shown here is derived from an EMBL/GenBank/DDBJ whole genome shotgun (WGS) entry which is preliminary data.</text>
</comment>
<organism evidence="1">
    <name type="scientific">marine sediment metagenome</name>
    <dbReference type="NCBI Taxonomy" id="412755"/>
    <lineage>
        <taxon>unclassified sequences</taxon>
        <taxon>metagenomes</taxon>
        <taxon>ecological metagenomes</taxon>
    </lineage>
</organism>
<accession>A0A1B6NTW5</accession>
<proteinExistence type="predicted"/>
<name>A0A1B6NTW5_9ZZZZ</name>
<evidence type="ECO:0000313" key="1">
    <source>
        <dbReference type="EMBL" id="KTF06916.1"/>
    </source>
</evidence>
<sequence length="46" mass="5168">MIFRRNITISGQNGWHASGVARFNITDMIAHIQHRASGTARDAQFL</sequence>
<dbReference type="EMBL" id="AYSL01000865">
    <property type="protein sequence ID" value="KTF06916.1"/>
    <property type="molecule type" value="Genomic_DNA"/>
</dbReference>